<dbReference type="VEuPathDB" id="FungiDB:TREMEDRAFT_59436"/>
<evidence type="ECO:0000313" key="3">
    <source>
        <dbReference type="Proteomes" id="UP000289152"/>
    </source>
</evidence>
<dbReference type="InParanoid" id="A0A4Q1BMR7"/>
<feature type="compositionally biased region" description="Pro residues" evidence="1">
    <location>
        <begin position="126"/>
        <end position="135"/>
    </location>
</feature>
<feature type="compositionally biased region" description="Basic and acidic residues" evidence="1">
    <location>
        <begin position="430"/>
        <end position="440"/>
    </location>
</feature>
<accession>A0A4Q1BMR7</accession>
<feature type="region of interest" description="Disordered" evidence="1">
    <location>
        <begin position="669"/>
        <end position="807"/>
    </location>
</feature>
<dbReference type="OMA" id="TSHERTM"/>
<comment type="caution">
    <text evidence="2">The sequence shown here is derived from an EMBL/GenBank/DDBJ whole genome shotgun (WGS) entry which is preliminary data.</text>
</comment>
<feature type="region of interest" description="Disordered" evidence="1">
    <location>
        <begin position="1044"/>
        <end position="1085"/>
    </location>
</feature>
<feature type="compositionally biased region" description="Basic and acidic residues" evidence="1">
    <location>
        <begin position="795"/>
        <end position="804"/>
    </location>
</feature>
<feature type="compositionally biased region" description="Polar residues" evidence="1">
    <location>
        <begin position="1170"/>
        <end position="1191"/>
    </location>
</feature>
<feature type="region of interest" description="Disordered" evidence="1">
    <location>
        <begin position="1347"/>
        <end position="1462"/>
    </location>
</feature>
<reference evidence="2 3" key="1">
    <citation type="submission" date="2016-06" db="EMBL/GenBank/DDBJ databases">
        <title>Evolution of pathogenesis and genome organization in the Tremellales.</title>
        <authorList>
            <person name="Cuomo C."/>
            <person name="Litvintseva A."/>
            <person name="Heitman J."/>
            <person name="Chen Y."/>
            <person name="Sun S."/>
            <person name="Springer D."/>
            <person name="Dromer F."/>
            <person name="Young S."/>
            <person name="Zeng Q."/>
            <person name="Chapman S."/>
            <person name="Gujja S."/>
            <person name="Saif S."/>
            <person name="Birren B."/>
        </authorList>
    </citation>
    <scope>NUCLEOTIDE SEQUENCE [LARGE SCALE GENOMIC DNA]</scope>
    <source>
        <strain evidence="2 3">ATCC 28783</strain>
    </source>
</reference>
<feature type="compositionally biased region" description="Basic and acidic residues" evidence="1">
    <location>
        <begin position="617"/>
        <end position="631"/>
    </location>
</feature>
<feature type="compositionally biased region" description="Basic and acidic residues" evidence="1">
    <location>
        <begin position="192"/>
        <end position="202"/>
    </location>
</feature>
<feature type="compositionally biased region" description="Low complexity" evidence="1">
    <location>
        <begin position="698"/>
        <end position="709"/>
    </location>
</feature>
<dbReference type="OrthoDB" id="2565091at2759"/>
<feature type="compositionally biased region" description="Polar residues" evidence="1">
    <location>
        <begin position="512"/>
        <end position="524"/>
    </location>
</feature>
<evidence type="ECO:0000313" key="2">
    <source>
        <dbReference type="EMBL" id="RXK39124.1"/>
    </source>
</evidence>
<protein>
    <submittedName>
        <fullName evidence="2">Uncharacterized protein</fullName>
    </submittedName>
</protein>
<dbReference type="Proteomes" id="UP000289152">
    <property type="component" value="Unassembled WGS sequence"/>
</dbReference>
<feature type="compositionally biased region" description="Basic and acidic residues" evidence="1">
    <location>
        <begin position="215"/>
        <end position="228"/>
    </location>
</feature>
<evidence type="ECO:0000256" key="1">
    <source>
        <dbReference type="SAM" id="MobiDB-lite"/>
    </source>
</evidence>
<organism evidence="2 3">
    <name type="scientific">Tremella mesenterica</name>
    <name type="common">Jelly fungus</name>
    <dbReference type="NCBI Taxonomy" id="5217"/>
    <lineage>
        <taxon>Eukaryota</taxon>
        <taxon>Fungi</taxon>
        <taxon>Dikarya</taxon>
        <taxon>Basidiomycota</taxon>
        <taxon>Agaricomycotina</taxon>
        <taxon>Tremellomycetes</taxon>
        <taxon>Tremellales</taxon>
        <taxon>Tremellaceae</taxon>
        <taxon>Tremella</taxon>
    </lineage>
</organism>
<feature type="compositionally biased region" description="Basic and acidic residues" evidence="1">
    <location>
        <begin position="1423"/>
        <end position="1447"/>
    </location>
</feature>
<feature type="region of interest" description="Disordered" evidence="1">
    <location>
        <begin position="95"/>
        <end position="135"/>
    </location>
</feature>
<feature type="compositionally biased region" description="Polar residues" evidence="1">
    <location>
        <begin position="171"/>
        <end position="185"/>
    </location>
</feature>
<feature type="compositionally biased region" description="Basic residues" evidence="1">
    <location>
        <begin position="1448"/>
        <end position="1462"/>
    </location>
</feature>
<feature type="compositionally biased region" description="Pro residues" evidence="1">
    <location>
        <begin position="1264"/>
        <end position="1275"/>
    </location>
</feature>
<feature type="region of interest" description="Disordered" evidence="1">
    <location>
        <begin position="149"/>
        <end position="414"/>
    </location>
</feature>
<feature type="compositionally biased region" description="Basic residues" evidence="1">
    <location>
        <begin position="405"/>
        <end position="414"/>
    </location>
</feature>
<keyword evidence="3" id="KW-1185">Reference proteome</keyword>
<name>A0A4Q1BMR7_TREME</name>
<feature type="region of interest" description="Disordered" evidence="1">
    <location>
        <begin position="427"/>
        <end position="631"/>
    </location>
</feature>
<feature type="compositionally biased region" description="Basic and acidic residues" evidence="1">
    <location>
        <begin position="475"/>
        <end position="492"/>
    </location>
</feature>
<sequence length="1462" mass="160052">MAAYISSTYSGHSALSSYRLPLYVPQAILLADSHVFDMTYPPTTQPLRNLSPITELTTPGSLRATLPDVDPPTAFHIDDDDVSVYSSGSVETVTAVPGVSEGAPGTDQDQGVVPRLKPVSSNTPFPKSPVIPPRSPAREAVFGEITSSTQIKSSLAQPVNPGGLPPPPRSLTKSPSRQQQPTPSETPILRTPSEEARQRYADRYGMQVEDVPIEVQEKNKERKAEVEHPGLAGVGAGGRSRPASVRSRPNSFHASSPDKDVKPPTIPPSPAAGTTTLGRRLEDPSMHNIPLFPSPPNGSPKPGNSRSASMQDLRELRAALTISDSIHRSPYTGHSSPSARRSGEAVDFPSPPQLESPAKTPAVLASEDNPLAQEASKSIRKRHLSEPHPHIPRQSSEQNLSSLPKRSRKDSKRRSLVPSIFLSIFSHKPPVSEHIHDRSVRRLSKRRQAEPSSPTSSRSSIKRRSGTASVIKPIKSMERLEDRGHEVLEETPPRTAIRTSGTFGIRDDGSETYPSHRSATTSPVTPRPVLHRQSISDLGSAKSAVPQRHLYVENMPVKEEETAPSSLRGQMDEKYKDEIEGEDPDRTFFTPIKPINPKQQDETVISEAKNTPSTVPKVEEQAAVPERKPTLEPVDKWQSVLASPISPLAIVSPPTPQLVVSAAYDEGQAVSSPRPLPRPPSFASATDMAQGHPSPRFSPLVSPISPSSSGMDRPDAYLHLQPEVPTRSDQSHTGSHSHSHSHASTRSHDYDQTSSRSMHHSHDLPHTSTHSNHSHADNAHLPHGMDPGQGAAPRPNEETGREEPTSNNLPLYVASHLLSAHAAALMRQSSNMRQASENLTRMAQESLQWGGVLVGLTQSSIDAPFAFPSEVPAPPIDPRNMPPVSNMEDYQPPFGLPRDDGRKQERHNAERTGVMDEGRSANISEGLPGRLSWHPYSGPPAPSAYPYPQVFNMPPGVPGDHPFSIPPGGRTGMQGPAGISTSSRPPIPVFQSAPSVSVSETEDPYTRIPPRLKMSRVQPPYQAVDSRHDHFNPAQTQDAAAFRRAERRRKGESLPASWPHLQTGQGPRPIENPLTSHHHHHQDGTRPIPLEWLEEADRLGREGWASLRRAEEAWIGAMDGLKHILSRAIPPSPIHQQSHPYISRTHENHHGMSFFSPDSTVPDLTAYEDSGSTVRPNRWSGSRASTNQNRWSVPRPGSVMGPMQTYEEGDERAGNDNQVGQTQGVNEVQRGEGIIGGNGGENKVMVERSERNDRVERGEIKFNPPSPPPISPDPSPGHVGYTDEQLQLSPSAITPLDVHSTIGTLRNPLGNTISTNSNDVVPGQEDIHDTINIDKGRDDMRKMKEEEEEIKSGRRTPSSIRKGKLIKPTHSQQIHLNVIPPPPPPLPRTKTKNQPQIMEKEKMLDNQRGVQGRVVSSQTGIPEKAERVLGVDQLDGKENKDGREGKEGKKHWWSRHRRQSVV</sequence>
<gene>
    <name evidence="2" type="ORF">M231_03629</name>
</gene>
<proteinExistence type="predicted"/>
<dbReference type="EMBL" id="SDIL01000036">
    <property type="protein sequence ID" value="RXK39124.1"/>
    <property type="molecule type" value="Genomic_DNA"/>
</dbReference>
<feature type="compositionally biased region" description="Basic residues" evidence="1">
    <location>
        <begin position="735"/>
        <end position="745"/>
    </location>
</feature>
<feature type="region of interest" description="Disordered" evidence="1">
    <location>
        <begin position="1168"/>
        <end position="1199"/>
    </location>
</feature>
<feature type="region of interest" description="Disordered" evidence="1">
    <location>
        <begin position="1255"/>
        <end position="1279"/>
    </location>
</feature>